<dbReference type="SUPFAM" id="SSF55729">
    <property type="entry name" value="Acyl-CoA N-acyltransferases (Nat)"/>
    <property type="match status" value="1"/>
</dbReference>
<dbReference type="InterPro" id="IPR004616">
    <property type="entry name" value="Leu/Phe-tRNA_Trfase"/>
</dbReference>
<evidence type="ECO:0000256" key="3">
    <source>
        <dbReference type="ARBA" id="ARBA00023315"/>
    </source>
</evidence>
<proteinExistence type="predicted"/>
<dbReference type="InterPro" id="IPR016181">
    <property type="entry name" value="Acyl_CoA_acyltransferase"/>
</dbReference>
<dbReference type="GO" id="GO:0016740">
    <property type="term" value="F:transferase activity"/>
    <property type="evidence" value="ECO:0007669"/>
    <property type="project" value="UniProtKB-KW"/>
</dbReference>
<comment type="caution">
    <text evidence="4">The sequence shown here is derived from an EMBL/GenBank/DDBJ whole genome shotgun (WGS) entry which is preliminary data.</text>
</comment>
<evidence type="ECO:0000256" key="2">
    <source>
        <dbReference type="ARBA" id="ARBA00022679"/>
    </source>
</evidence>
<keyword evidence="1" id="KW-0963">Cytoplasm</keyword>
<evidence type="ECO:0000256" key="1">
    <source>
        <dbReference type="ARBA" id="ARBA00022490"/>
    </source>
</evidence>
<dbReference type="InterPro" id="IPR042203">
    <property type="entry name" value="Leu/Phe-tRNA_Trfase_C"/>
</dbReference>
<name>A0ABN2UMV8_9ACTN</name>
<keyword evidence="5" id="KW-1185">Reference proteome</keyword>
<dbReference type="Pfam" id="PF03588">
    <property type="entry name" value="Leu_Phe_trans"/>
    <property type="match status" value="1"/>
</dbReference>
<gene>
    <name evidence="4" type="primary">aat</name>
    <name evidence="4" type="ORF">GCM10009839_46840</name>
</gene>
<keyword evidence="3" id="KW-0012">Acyltransferase</keyword>
<dbReference type="EMBL" id="BAAAQN010000028">
    <property type="protein sequence ID" value="GAA2039485.1"/>
    <property type="molecule type" value="Genomic_DNA"/>
</dbReference>
<dbReference type="Proteomes" id="UP001500751">
    <property type="component" value="Unassembled WGS sequence"/>
</dbReference>
<keyword evidence="2 4" id="KW-0808">Transferase</keyword>
<evidence type="ECO:0000313" key="4">
    <source>
        <dbReference type="EMBL" id="GAA2039485.1"/>
    </source>
</evidence>
<reference evidence="4 5" key="1">
    <citation type="journal article" date="2019" name="Int. J. Syst. Evol. Microbiol.">
        <title>The Global Catalogue of Microorganisms (GCM) 10K type strain sequencing project: providing services to taxonomists for standard genome sequencing and annotation.</title>
        <authorList>
            <consortium name="The Broad Institute Genomics Platform"/>
            <consortium name="The Broad Institute Genome Sequencing Center for Infectious Disease"/>
            <person name="Wu L."/>
            <person name="Ma J."/>
        </authorList>
    </citation>
    <scope>NUCLEOTIDE SEQUENCE [LARGE SCALE GENOMIC DNA]</scope>
    <source>
        <strain evidence="4 5">JCM 16014</strain>
    </source>
</reference>
<accession>A0ABN2UMV8</accession>
<dbReference type="PANTHER" id="PTHR30098">
    <property type="entry name" value="LEUCYL/PHENYLALANYL-TRNA--PROTEIN TRANSFERASE"/>
    <property type="match status" value="1"/>
</dbReference>
<organism evidence="4 5">
    <name type="scientific">Catenulispora yoronensis</name>
    <dbReference type="NCBI Taxonomy" id="450799"/>
    <lineage>
        <taxon>Bacteria</taxon>
        <taxon>Bacillati</taxon>
        <taxon>Actinomycetota</taxon>
        <taxon>Actinomycetes</taxon>
        <taxon>Catenulisporales</taxon>
        <taxon>Catenulisporaceae</taxon>
        <taxon>Catenulispora</taxon>
    </lineage>
</organism>
<dbReference type="PANTHER" id="PTHR30098:SF2">
    <property type="entry name" value="LEUCYL_PHENYLALANYL-TRNA--PROTEIN TRANSFERASE"/>
    <property type="match status" value="1"/>
</dbReference>
<evidence type="ECO:0000313" key="5">
    <source>
        <dbReference type="Proteomes" id="UP001500751"/>
    </source>
</evidence>
<protein>
    <submittedName>
        <fullName evidence="4">Leucyl/phenylalanyl-tRNA--protein transferase</fullName>
    </submittedName>
</protein>
<sequence length="264" mass="28737">MIMTEITWEQIDLAAAEAGLPVAVGGSLAPHRVLEALRYGAFPMPCTGEYAVETNRALYHDLVQEGLIIGFPRPEPGGRYALTWWCPPTRPVVASDGVHLSRKLRRDLRHKHQWITTCDHAFAEVVEHCRDQRASPWITDELTESLLALHHAGWAHSIEVWNGEDLIGGVFGTGMGAVFSAESTFHRQPDAGKVAFADLGRRLWLTRPGSLIDVQVPSVFATSLGAEPLPRTEFLAALADIDLPLTPHRGVFQAAGLADAGGGD</sequence>
<dbReference type="Gene3D" id="3.40.630.70">
    <property type="entry name" value="Leucyl/phenylalanyl-tRNA-protein transferase, C-terminal domain"/>
    <property type="match status" value="1"/>
</dbReference>